<protein>
    <submittedName>
        <fullName evidence="2">Uncharacterized protein</fullName>
    </submittedName>
</protein>
<evidence type="ECO:0000313" key="2">
    <source>
        <dbReference type="EMBL" id="PPQ64558.1"/>
    </source>
</evidence>
<feature type="chain" id="PRO_5019397100" evidence="1">
    <location>
        <begin position="25"/>
        <end position="148"/>
    </location>
</feature>
<proteinExistence type="predicted"/>
<organism evidence="2 3">
    <name type="scientific">Panaeolus cyanescens</name>
    <dbReference type="NCBI Taxonomy" id="181874"/>
    <lineage>
        <taxon>Eukaryota</taxon>
        <taxon>Fungi</taxon>
        <taxon>Dikarya</taxon>
        <taxon>Basidiomycota</taxon>
        <taxon>Agaricomycotina</taxon>
        <taxon>Agaricomycetes</taxon>
        <taxon>Agaricomycetidae</taxon>
        <taxon>Agaricales</taxon>
        <taxon>Agaricineae</taxon>
        <taxon>Galeropsidaceae</taxon>
        <taxon>Panaeolus</taxon>
    </lineage>
</organism>
<keyword evidence="3" id="KW-1185">Reference proteome</keyword>
<keyword evidence="1" id="KW-0732">Signal</keyword>
<name>A0A409VC06_9AGAR</name>
<sequence length="148" mass="15196">MNPNFNLVFIALLASASAPALINARPIESTHFGRDEAALTGQLEASADNVLPLPIDLDIDGLGLDGITGTVEDAVKGIKDGVLAIVPAGLLGLDLKKGVVGGVSKTVDSLLDSLLGASRPSRKYRNKKKEDDKKDGGVLGGLGLDGIL</sequence>
<dbReference type="Proteomes" id="UP000284842">
    <property type="component" value="Unassembled WGS sequence"/>
</dbReference>
<evidence type="ECO:0000313" key="3">
    <source>
        <dbReference type="Proteomes" id="UP000284842"/>
    </source>
</evidence>
<feature type="signal peptide" evidence="1">
    <location>
        <begin position="1"/>
        <end position="24"/>
    </location>
</feature>
<dbReference type="InParanoid" id="A0A409VC06"/>
<dbReference type="EMBL" id="NHTK01006085">
    <property type="protein sequence ID" value="PPQ64558.1"/>
    <property type="molecule type" value="Genomic_DNA"/>
</dbReference>
<gene>
    <name evidence="2" type="ORF">CVT24_008460</name>
</gene>
<reference evidence="2 3" key="1">
    <citation type="journal article" date="2018" name="Evol. Lett.">
        <title>Horizontal gene cluster transfer increased hallucinogenic mushroom diversity.</title>
        <authorList>
            <person name="Reynolds H.T."/>
            <person name="Vijayakumar V."/>
            <person name="Gluck-Thaler E."/>
            <person name="Korotkin H.B."/>
            <person name="Matheny P.B."/>
            <person name="Slot J.C."/>
        </authorList>
    </citation>
    <scope>NUCLEOTIDE SEQUENCE [LARGE SCALE GENOMIC DNA]</scope>
    <source>
        <strain evidence="2 3">2629</strain>
    </source>
</reference>
<accession>A0A409VC06</accession>
<evidence type="ECO:0000256" key="1">
    <source>
        <dbReference type="SAM" id="SignalP"/>
    </source>
</evidence>
<dbReference type="AlphaFoldDB" id="A0A409VC06"/>
<comment type="caution">
    <text evidence="2">The sequence shown here is derived from an EMBL/GenBank/DDBJ whole genome shotgun (WGS) entry which is preliminary data.</text>
</comment>